<dbReference type="Pfam" id="PF13408">
    <property type="entry name" value="Zn_ribbon_recom"/>
    <property type="match status" value="1"/>
</dbReference>
<organism evidence="5 6">
    <name type="scientific">Gordonia tangerina</name>
    <dbReference type="NCBI Taxonomy" id="2911060"/>
    <lineage>
        <taxon>Bacteria</taxon>
        <taxon>Bacillati</taxon>
        <taxon>Actinomycetota</taxon>
        <taxon>Actinomycetes</taxon>
        <taxon>Mycobacteriales</taxon>
        <taxon>Gordoniaceae</taxon>
        <taxon>Gordonia</taxon>
    </lineage>
</organism>
<dbReference type="PROSITE" id="PS51736">
    <property type="entry name" value="RECOMBINASES_3"/>
    <property type="match status" value="1"/>
</dbReference>
<keyword evidence="1" id="KW-0238">DNA-binding</keyword>
<feature type="domain" description="Resolvase/invertase-type recombinase catalytic" evidence="3">
    <location>
        <begin position="12"/>
        <end position="163"/>
    </location>
</feature>
<dbReference type="InterPro" id="IPR011109">
    <property type="entry name" value="DNA_bind_recombinase_dom"/>
</dbReference>
<dbReference type="Proteomes" id="UP001108089">
    <property type="component" value="Unassembled WGS sequence"/>
</dbReference>
<proteinExistence type="predicted"/>
<reference evidence="5" key="1">
    <citation type="submission" date="2022-01" db="EMBL/GenBank/DDBJ databases">
        <title>Gordonia xiamenensis sp. nov., isolated from surface seawater in Xiamen.</title>
        <authorList>
            <person name="He Y.F."/>
        </authorList>
    </citation>
    <scope>NUCLEOTIDE SEQUENCE</scope>
    <source>
        <strain evidence="5">GW1C4-4</strain>
    </source>
</reference>
<sequence>MRGKTPVQEPKRALIVTRLSRVTDATTSLERQREKCEERCVAEGYEVVGYAEDGDTSGSISPFERKRLGSWLRRPHSFDVIMCWKLDRFTRSASDFWHFWEWTKNLATAENHRIELVTVTDKIDTTTAMGRGFAGVIASLGEAELESISIRNRNAFRYNFTRGKWRGGVAPWGYVPEVIDGEWRLVQDPAQCAVIREVVDRVMAGEGLSAIARDLTARKVPTAKDAFSLHRGQPARGFEWHVSPLRRALRSETLRGWVVTKGEVIRDASGKPRERAEPIIKGGEWRRLQARLDATARASNSRQPQSLLTGAIRCAVCGDPMWILRGGSAGRVDRYRCKSANSVAPCDNRTIVAGDADEMYLTYVEPVMDQRVTRREWRSGVDRRDDVADLDEQITDLVRLLGRGEYRAGTIARAALDQNISALSAERDELAAEPVVEAGYVEVEGEGTLRDKWAEWSPEERNQWVRTGPILFIDARDRDDLGVLWVMGWTADELGVMRRAPDDEMEAERLRYITERNYRLGEVPLADLARAWGVPEREAWSRLRWSGFRPWQHEQGVTDDALTIDHYRAYPVERSGLHENDWRRFRHIQAPI</sequence>
<dbReference type="Pfam" id="PF00239">
    <property type="entry name" value="Resolvase"/>
    <property type="match status" value="1"/>
</dbReference>
<dbReference type="CDD" id="cd00338">
    <property type="entry name" value="Ser_Recombinase"/>
    <property type="match status" value="1"/>
</dbReference>
<dbReference type="InterPro" id="IPR036162">
    <property type="entry name" value="Resolvase-like_N_sf"/>
</dbReference>
<dbReference type="PANTHER" id="PTHR30461:SF2">
    <property type="entry name" value="SERINE RECOMBINASE PINE-RELATED"/>
    <property type="match status" value="1"/>
</dbReference>
<accession>A0ABS9DDG7</accession>
<dbReference type="SUPFAM" id="SSF53041">
    <property type="entry name" value="Resolvase-like"/>
    <property type="match status" value="1"/>
</dbReference>
<keyword evidence="6" id="KW-1185">Reference proteome</keyword>
<dbReference type="InterPro" id="IPR050639">
    <property type="entry name" value="SSR_resolvase"/>
</dbReference>
<dbReference type="RefSeq" id="WP_235721775.1">
    <property type="nucleotide sequence ID" value="NZ_JAKGCU010000001.1"/>
</dbReference>
<dbReference type="SMART" id="SM00857">
    <property type="entry name" value="Resolvase"/>
    <property type="match status" value="1"/>
</dbReference>
<name>A0ABS9DDG7_9ACTN</name>
<evidence type="ECO:0000259" key="4">
    <source>
        <dbReference type="PROSITE" id="PS51737"/>
    </source>
</evidence>
<dbReference type="Pfam" id="PF07508">
    <property type="entry name" value="Recombinase"/>
    <property type="match status" value="1"/>
</dbReference>
<keyword evidence="2" id="KW-0233">DNA recombination</keyword>
<evidence type="ECO:0000313" key="5">
    <source>
        <dbReference type="EMBL" id="MCF3937168.1"/>
    </source>
</evidence>
<dbReference type="InterPro" id="IPR006119">
    <property type="entry name" value="Resolv_N"/>
</dbReference>
<evidence type="ECO:0000256" key="1">
    <source>
        <dbReference type="ARBA" id="ARBA00023125"/>
    </source>
</evidence>
<gene>
    <name evidence="5" type="ORF">L1892_02075</name>
</gene>
<dbReference type="InterPro" id="IPR038109">
    <property type="entry name" value="DNA_bind_recomb_sf"/>
</dbReference>
<dbReference type="PANTHER" id="PTHR30461">
    <property type="entry name" value="DNA-INVERTASE FROM LAMBDOID PROPHAGE"/>
    <property type="match status" value="1"/>
</dbReference>
<evidence type="ECO:0000259" key="3">
    <source>
        <dbReference type="PROSITE" id="PS51736"/>
    </source>
</evidence>
<feature type="domain" description="Recombinase" evidence="4">
    <location>
        <begin position="171"/>
        <end position="298"/>
    </location>
</feature>
<dbReference type="InterPro" id="IPR025827">
    <property type="entry name" value="Zn_ribbon_recom_dom"/>
</dbReference>
<dbReference type="EMBL" id="JAKGCU010000001">
    <property type="protein sequence ID" value="MCF3937168.1"/>
    <property type="molecule type" value="Genomic_DNA"/>
</dbReference>
<protein>
    <submittedName>
        <fullName evidence="5">Recombinase family protein</fullName>
    </submittedName>
</protein>
<dbReference type="PROSITE" id="PS51737">
    <property type="entry name" value="RECOMBINASE_DNA_BIND"/>
    <property type="match status" value="1"/>
</dbReference>
<evidence type="ECO:0000313" key="6">
    <source>
        <dbReference type="Proteomes" id="UP001108089"/>
    </source>
</evidence>
<comment type="caution">
    <text evidence="5">The sequence shown here is derived from an EMBL/GenBank/DDBJ whole genome shotgun (WGS) entry which is preliminary data.</text>
</comment>
<dbReference type="Gene3D" id="3.40.50.1390">
    <property type="entry name" value="Resolvase, N-terminal catalytic domain"/>
    <property type="match status" value="1"/>
</dbReference>
<evidence type="ECO:0000256" key="2">
    <source>
        <dbReference type="ARBA" id="ARBA00023172"/>
    </source>
</evidence>
<dbReference type="Gene3D" id="3.90.1750.20">
    <property type="entry name" value="Putative Large Serine Recombinase, Chain B, Domain 2"/>
    <property type="match status" value="1"/>
</dbReference>